<reference evidence="14" key="1">
    <citation type="submission" date="2020-06" db="EMBL/GenBank/DDBJ databases">
        <authorList>
            <consortium name="Plant Systems Biology data submission"/>
        </authorList>
    </citation>
    <scope>NUCLEOTIDE SEQUENCE</scope>
    <source>
        <strain evidence="14">D6</strain>
    </source>
</reference>
<keyword evidence="9" id="KW-0175">Coiled coil</keyword>
<evidence type="ECO:0000256" key="10">
    <source>
        <dbReference type="ARBA" id="ARBA00023212"/>
    </source>
</evidence>
<comment type="similarity">
    <text evidence="11">Belongs to the dynactin subunit 4 family.</text>
</comment>
<dbReference type="EMBL" id="CAICTM010000776">
    <property type="protein sequence ID" value="CAB9516355.1"/>
    <property type="molecule type" value="Genomic_DNA"/>
</dbReference>
<dbReference type="AlphaFoldDB" id="A0A9N8HL27"/>
<dbReference type="InterPro" id="IPR008603">
    <property type="entry name" value="DCTN4"/>
</dbReference>
<evidence type="ECO:0000256" key="1">
    <source>
        <dbReference type="ARBA" id="ARBA00004300"/>
    </source>
</evidence>
<accession>A0A9N8HL27</accession>
<name>A0A9N8HL27_9STRA</name>
<dbReference type="PANTHER" id="PTHR13034:SF2">
    <property type="entry name" value="DYNACTIN SUBUNIT 4"/>
    <property type="match status" value="1"/>
</dbReference>
<sequence length="552" mass="60125">MTSDPAFVLYVDHQDHPAPLSECFHATASRRLSSTVDRQHRPSTITQADSAYCPHSMGFHDASSAAQLGYCPKPECVQCPLCMSMVSCQKVDSTFCFTCGRCDWNSIPCGLKVDTSSESEATKDEVMGALAQLATMLQEKRKAGGHASAAEEHYQKMVEAFETVVKKPLPKSSTTRGFQINNAKRDGDPWSVDALETELQKKKTASAEDVQNAIGGQALTHISLEEPQTLDAALAGQRVSTFALQAWNSAPTMSMADLLPLPIPLRSRNSRRCRAELAEGKPGILLKPKLNPLEGDSSLRTGHGQWWKKDSSAVHVVPRVRAIRHGSKAQDGGIQLHCFVLKVTNSTLGVVRLQISLSSAYKGEHLWDKDEHTKKNPAMENLLVETLTNKHVDAYLFTPSSPEGTTTDQSSSTLKSDVVALDSAEDAIVDIGKVFEVPEEVLNWDPEKALNDSSPASEAMADLEENHVRFLGISMLAEKSGSAWFEMICATKEKPGIKTESSNLSLAIPLALQIEVGNGSWESSLIKANPTEEGQEPDKVTFDLVVTWPSTP</sequence>
<keyword evidence="8" id="KW-0007">Acetylation</keyword>
<dbReference type="OrthoDB" id="283815at2759"/>
<evidence type="ECO:0000256" key="5">
    <source>
        <dbReference type="ARBA" id="ARBA00022499"/>
    </source>
</evidence>
<keyword evidence="4" id="KW-0963">Cytoplasm</keyword>
<evidence type="ECO:0000256" key="13">
    <source>
        <dbReference type="ARBA" id="ARBA00093507"/>
    </source>
</evidence>
<gene>
    <name evidence="14" type="ORF">SEMRO_777_G201000.1</name>
</gene>
<evidence type="ECO:0000256" key="2">
    <source>
        <dbReference type="ARBA" id="ARBA00004529"/>
    </source>
</evidence>
<organism evidence="14 15">
    <name type="scientific">Seminavis robusta</name>
    <dbReference type="NCBI Taxonomy" id="568900"/>
    <lineage>
        <taxon>Eukaryota</taxon>
        <taxon>Sar</taxon>
        <taxon>Stramenopiles</taxon>
        <taxon>Ochrophyta</taxon>
        <taxon>Bacillariophyta</taxon>
        <taxon>Bacillariophyceae</taxon>
        <taxon>Bacillariophycidae</taxon>
        <taxon>Naviculales</taxon>
        <taxon>Naviculaceae</taxon>
        <taxon>Seminavis</taxon>
    </lineage>
</organism>
<proteinExistence type="inferred from homology"/>
<keyword evidence="7" id="KW-0832">Ubl conjugation</keyword>
<evidence type="ECO:0000256" key="9">
    <source>
        <dbReference type="ARBA" id="ARBA00023054"/>
    </source>
</evidence>
<evidence type="ECO:0000256" key="4">
    <source>
        <dbReference type="ARBA" id="ARBA00022490"/>
    </source>
</evidence>
<evidence type="ECO:0000256" key="11">
    <source>
        <dbReference type="ARBA" id="ARBA00034776"/>
    </source>
</evidence>
<comment type="subunit">
    <text evidence="13">Subunit of dynactin, a multiprotein complex part of a tripartite complex with dynein and a adapter, such as BICDL1, BICD2 or HOOK3. The dynactin complex is built around ACTR1A/ACTB filament and consists of an actin-related filament composed of a shoulder domain, a pointed end and a barbed end. Its length is defined by its flexible shoulder domain. The soulder is composed of 2 DCTN1 subunits, 4 DCTN2 and 2 DCTN3. The 4 DCNT2 (via N-terminus) bind the ACTR1A filament and act as molecular rulers to determine the length. The pointed end is important for binding dynein-dynactin cargo adapters. Consists of 4 subunits: ACTR10, DCNT4, DCTN5 and DCTN6. The barbed end is composed of a CAPZA1:CAPZB heterodimers, which binds ACTR1A/ACTB filament and dynactin and stabilizes dynactin. Interacts with ATP7B, but not ATP7A, in a copper-dependent manner. Interacts with ANK2; this interaction is required for localization at costameres. Interacts with N4BP2L1.</text>
</comment>
<dbReference type="GO" id="GO:0005869">
    <property type="term" value="C:dynactin complex"/>
    <property type="evidence" value="ECO:0007669"/>
    <property type="project" value="InterPro"/>
</dbReference>
<keyword evidence="6" id="KW-0597">Phosphoprotein</keyword>
<dbReference type="PANTHER" id="PTHR13034">
    <property type="entry name" value="DYNACTIN P62 SUBUNIT"/>
    <property type="match status" value="1"/>
</dbReference>
<dbReference type="GO" id="GO:0001725">
    <property type="term" value="C:stress fiber"/>
    <property type="evidence" value="ECO:0007669"/>
    <property type="project" value="UniProtKB-SubCell"/>
</dbReference>
<evidence type="ECO:0000313" key="15">
    <source>
        <dbReference type="Proteomes" id="UP001153069"/>
    </source>
</evidence>
<dbReference type="GO" id="GO:0005813">
    <property type="term" value="C:centrosome"/>
    <property type="evidence" value="ECO:0007669"/>
    <property type="project" value="UniProtKB-SubCell"/>
</dbReference>
<evidence type="ECO:0000256" key="12">
    <source>
        <dbReference type="ARBA" id="ARBA00034864"/>
    </source>
</evidence>
<protein>
    <recommendedName>
        <fullName evidence="12">Dynactin subunit 4</fullName>
    </recommendedName>
</protein>
<evidence type="ECO:0000256" key="6">
    <source>
        <dbReference type="ARBA" id="ARBA00022553"/>
    </source>
</evidence>
<keyword evidence="5" id="KW-1017">Isopeptide bond</keyword>
<keyword evidence="10" id="KW-0206">Cytoskeleton</keyword>
<dbReference type="Proteomes" id="UP001153069">
    <property type="component" value="Unassembled WGS sequence"/>
</dbReference>
<evidence type="ECO:0000256" key="3">
    <source>
        <dbReference type="ARBA" id="ARBA00004657"/>
    </source>
</evidence>
<evidence type="ECO:0000256" key="8">
    <source>
        <dbReference type="ARBA" id="ARBA00022990"/>
    </source>
</evidence>
<evidence type="ECO:0000256" key="7">
    <source>
        <dbReference type="ARBA" id="ARBA00022843"/>
    </source>
</evidence>
<evidence type="ECO:0000313" key="14">
    <source>
        <dbReference type="EMBL" id="CAB9516355.1"/>
    </source>
</evidence>
<comment type="caution">
    <text evidence="14">The sequence shown here is derived from an EMBL/GenBank/DDBJ whole genome shotgun (WGS) entry which is preliminary data.</text>
</comment>
<comment type="subcellular location">
    <subcellularLocation>
        <location evidence="1">Cytoplasm</location>
        <location evidence="1">Cytoskeleton</location>
        <location evidence="1">Microtubule organizing center</location>
        <location evidence="1">Centrosome</location>
    </subcellularLocation>
    <subcellularLocation>
        <location evidence="2">Cytoplasm</location>
        <location evidence="2">Cytoskeleton</location>
        <location evidence="2">Stress fiber</location>
    </subcellularLocation>
    <subcellularLocation>
        <location evidence="3">Cytoplasm</location>
        <location evidence="3">Myofibril</location>
    </subcellularLocation>
</comment>
<keyword evidence="15" id="KW-1185">Reference proteome</keyword>